<reference evidence="1" key="2">
    <citation type="journal article" date="2015" name="Data Brief">
        <title>Shoot transcriptome of the giant reed, Arundo donax.</title>
        <authorList>
            <person name="Barrero R.A."/>
            <person name="Guerrero F.D."/>
            <person name="Moolhuijzen P."/>
            <person name="Goolsby J.A."/>
            <person name="Tidwell J."/>
            <person name="Bellgard S.E."/>
            <person name="Bellgard M.I."/>
        </authorList>
    </citation>
    <scope>NUCLEOTIDE SEQUENCE</scope>
    <source>
        <tissue evidence="1">Shoot tissue taken approximately 20 cm above the soil surface</tissue>
    </source>
</reference>
<dbReference type="AlphaFoldDB" id="A0A0A9AC95"/>
<organism evidence="1">
    <name type="scientific">Arundo donax</name>
    <name type="common">Giant reed</name>
    <name type="synonym">Donax arundinaceus</name>
    <dbReference type="NCBI Taxonomy" id="35708"/>
    <lineage>
        <taxon>Eukaryota</taxon>
        <taxon>Viridiplantae</taxon>
        <taxon>Streptophyta</taxon>
        <taxon>Embryophyta</taxon>
        <taxon>Tracheophyta</taxon>
        <taxon>Spermatophyta</taxon>
        <taxon>Magnoliopsida</taxon>
        <taxon>Liliopsida</taxon>
        <taxon>Poales</taxon>
        <taxon>Poaceae</taxon>
        <taxon>PACMAD clade</taxon>
        <taxon>Arundinoideae</taxon>
        <taxon>Arundineae</taxon>
        <taxon>Arundo</taxon>
    </lineage>
</organism>
<name>A0A0A9AC95_ARUDO</name>
<evidence type="ECO:0000313" key="1">
    <source>
        <dbReference type="EMBL" id="JAD47548.1"/>
    </source>
</evidence>
<sequence length="45" mass="5387">MIFFIAWLHLPFGSTCFLFKLAEVISSILHLKWVDSYSIRKWMIP</sequence>
<proteinExistence type="predicted"/>
<reference evidence="1" key="1">
    <citation type="submission" date="2014-09" db="EMBL/GenBank/DDBJ databases">
        <authorList>
            <person name="Magalhaes I.L.F."/>
            <person name="Oliveira U."/>
            <person name="Santos F.R."/>
            <person name="Vidigal T.H.D.A."/>
            <person name="Brescovit A.D."/>
            <person name="Santos A.J."/>
        </authorList>
    </citation>
    <scope>NUCLEOTIDE SEQUENCE</scope>
    <source>
        <tissue evidence="1">Shoot tissue taken approximately 20 cm above the soil surface</tissue>
    </source>
</reference>
<dbReference type="EMBL" id="GBRH01250347">
    <property type="protein sequence ID" value="JAD47548.1"/>
    <property type="molecule type" value="Transcribed_RNA"/>
</dbReference>
<accession>A0A0A9AC95</accession>
<protein>
    <submittedName>
        <fullName evidence="1">Uncharacterized protein</fullName>
    </submittedName>
</protein>